<dbReference type="InterPro" id="IPR009057">
    <property type="entry name" value="Homeodomain-like_sf"/>
</dbReference>
<dbReference type="Pfam" id="PF12833">
    <property type="entry name" value="HTH_18"/>
    <property type="match status" value="1"/>
</dbReference>
<dbReference type="Gene3D" id="2.60.120.10">
    <property type="entry name" value="Jelly Rolls"/>
    <property type="match status" value="1"/>
</dbReference>
<proteinExistence type="predicted"/>
<sequence>MDQTTMSNYDVPYDRTPPFSISYTHDREIGKKPVIHHYHNAFELDFFVKADLEIFVRDNNYTIRDGDFFFINEYEIHRIHYQPNRPYARYVINFSKEFIQGMLREAGLEPTLEWLIHQGPRKVETKPEQRSALTSLFKTMVSAHGLNDCDPLAGAKIKLNLLQLLIRFKELADQQQPSPAFNPHIRGLILYIDKNYAKPISLEQLQAKFGLSKYYISHLFKETTHFTLFEYVLNRRILEAKKLLEQTELSIIEVALGSGFNNLQHFYRIFQRHVEQTPLQYRRGVR</sequence>
<accession>A0ABU3RCK2</accession>
<dbReference type="PROSITE" id="PS01124">
    <property type="entry name" value="HTH_ARAC_FAMILY_2"/>
    <property type="match status" value="1"/>
</dbReference>
<dbReference type="InterPro" id="IPR003313">
    <property type="entry name" value="AraC-bd"/>
</dbReference>
<dbReference type="Proteomes" id="UP001260980">
    <property type="component" value="Unassembled WGS sequence"/>
</dbReference>
<evidence type="ECO:0000313" key="6">
    <source>
        <dbReference type="Proteomes" id="UP001260980"/>
    </source>
</evidence>
<evidence type="ECO:0000256" key="2">
    <source>
        <dbReference type="ARBA" id="ARBA00023125"/>
    </source>
</evidence>
<keyword evidence="1" id="KW-0805">Transcription regulation</keyword>
<protein>
    <submittedName>
        <fullName evidence="5">AraC family transcriptional regulator</fullName>
    </submittedName>
</protein>
<dbReference type="Gene3D" id="1.10.10.60">
    <property type="entry name" value="Homeodomain-like"/>
    <property type="match status" value="2"/>
</dbReference>
<comment type="caution">
    <text evidence="5">The sequence shown here is derived from an EMBL/GenBank/DDBJ whole genome shotgun (WGS) entry which is preliminary data.</text>
</comment>
<dbReference type="InterPro" id="IPR014710">
    <property type="entry name" value="RmlC-like_jellyroll"/>
</dbReference>
<keyword evidence="3" id="KW-0804">Transcription</keyword>
<dbReference type="Pfam" id="PF02311">
    <property type="entry name" value="AraC_binding"/>
    <property type="match status" value="1"/>
</dbReference>
<evidence type="ECO:0000259" key="4">
    <source>
        <dbReference type="PROSITE" id="PS01124"/>
    </source>
</evidence>
<dbReference type="InterPro" id="IPR037923">
    <property type="entry name" value="HTH-like"/>
</dbReference>
<keyword evidence="2" id="KW-0238">DNA-binding</keyword>
<organism evidence="5 6">
    <name type="scientific">Paenibacillus violae</name>
    <dbReference type="NCBI Taxonomy" id="3077234"/>
    <lineage>
        <taxon>Bacteria</taxon>
        <taxon>Bacillati</taxon>
        <taxon>Bacillota</taxon>
        <taxon>Bacilli</taxon>
        <taxon>Bacillales</taxon>
        <taxon>Paenibacillaceae</taxon>
        <taxon>Paenibacillus</taxon>
    </lineage>
</organism>
<dbReference type="SUPFAM" id="SSF51215">
    <property type="entry name" value="Regulatory protein AraC"/>
    <property type="match status" value="1"/>
</dbReference>
<evidence type="ECO:0000256" key="3">
    <source>
        <dbReference type="ARBA" id="ARBA00023163"/>
    </source>
</evidence>
<dbReference type="EMBL" id="JAWCUD010000003">
    <property type="protein sequence ID" value="MDU0202020.1"/>
    <property type="molecule type" value="Genomic_DNA"/>
</dbReference>
<dbReference type="SMART" id="SM00342">
    <property type="entry name" value="HTH_ARAC"/>
    <property type="match status" value="1"/>
</dbReference>
<dbReference type="InterPro" id="IPR018062">
    <property type="entry name" value="HTH_AraC-typ_CS"/>
</dbReference>
<dbReference type="RefSeq" id="WP_315951968.1">
    <property type="nucleotide sequence ID" value="NZ_JAWCUD010000003.1"/>
</dbReference>
<dbReference type="PROSITE" id="PS00041">
    <property type="entry name" value="HTH_ARAC_FAMILY_1"/>
    <property type="match status" value="1"/>
</dbReference>
<dbReference type="InterPro" id="IPR018060">
    <property type="entry name" value="HTH_AraC"/>
</dbReference>
<dbReference type="PANTHER" id="PTHR43280:SF2">
    <property type="entry name" value="HTH-TYPE TRANSCRIPTIONAL REGULATOR EXSA"/>
    <property type="match status" value="1"/>
</dbReference>
<dbReference type="SUPFAM" id="SSF46689">
    <property type="entry name" value="Homeodomain-like"/>
    <property type="match status" value="2"/>
</dbReference>
<reference evidence="5 6" key="1">
    <citation type="submission" date="2023-10" db="EMBL/GenBank/DDBJ databases">
        <title>Paenibacillus strain PFR10 Genome sequencing and assembly.</title>
        <authorList>
            <person name="Kim I."/>
        </authorList>
    </citation>
    <scope>NUCLEOTIDE SEQUENCE [LARGE SCALE GENOMIC DNA]</scope>
    <source>
        <strain evidence="5 6">PFR10</strain>
    </source>
</reference>
<feature type="domain" description="HTH araC/xylS-type" evidence="4">
    <location>
        <begin position="186"/>
        <end position="284"/>
    </location>
</feature>
<evidence type="ECO:0000256" key="1">
    <source>
        <dbReference type="ARBA" id="ARBA00023015"/>
    </source>
</evidence>
<evidence type="ECO:0000313" key="5">
    <source>
        <dbReference type="EMBL" id="MDU0202020.1"/>
    </source>
</evidence>
<name>A0ABU3RCK2_9BACL</name>
<gene>
    <name evidence="5" type="ORF">RQP52_13010</name>
</gene>
<dbReference type="PANTHER" id="PTHR43280">
    <property type="entry name" value="ARAC-FAMILY TRANSCRIPTIONAL REGULATOR"/>
    <property type="match status" value="1"/>
</dbReference>
<keyword evidence="6" id="KW-1185">Reference proteome</keyword>